<sequence length="959" mass="112128">MILLILVVYTIQCHSISFHDLLTYFTSSKCGYESCDTGKPGYLNIHLIPHTHDDVGWLKTVDQYYYGANSTIQRAGVQYILDSVISALAHHPHRKFTYVEIVYFYKWWLVQSNEIKHLVKDLIQSGQLQFALGGWSMADEATVYYSDAIDQLTYGHIVLKQLFGECGRPLVAWQIDPFGHSRDHSDLFQDAGFDAVYFQRIDYREKQKRKRLKQLEVLWDTTTNINNSSLYGLFTGMFYDTYCYPPNLELDDKYPDNTIVDNPYIPEYNVDSIVKKFIDYVHMISKAYQTNHIMVLMGCDFTYENAHFNYNNMDKLIKYVNEQQLYGSKINLLYSTPACYTKAVNEEFNRIGTINRRCGDFFPYASGPHSYWTGYYTSRPALKYYVRQASNLLSICEQIHLFANHILTKKYHHDNDENVNRLRNVIGILQHHDAVTGTAKQHVTNDYAWHLYNATKSCQLVINNSYRNLLPINQFNINNQFNLIFCDLLNISLCNATEYYQLHNHHTIDDDDDDDDGILILLYNPLGWIQSNVWIRFPVYIPMNDNNNNIDNNSLNKYQIILKDLRNPSQQSLPYQLNLINQRTIQIPERQSSTHRLNYELLFNPKNILPITRGTLVDEAYIEYSSWASMIVRLYHNGELEVEWTVGSFPSDMIGRETIIRYTIDGNNVQYRDTDSSGRRLIKRLRNRRDDWSLPIQYHEIQNITGNYYPIVNRIMIKNILLEWLNEKILFGLAIYTDRSHGGTSLKDGQLELMLHRQTVYDDNLGVNEPLMELGLDNKGLIVRGTHKIRFDELYFIEYEDRMIAQTMRRPILPMFIPVNKLNLSNHFNGWSGITKSLPNNIHLLSLISWPLNIVDKAECKKQLLVRFENMHTLNNSEYTQIDVTHLFYGITIIDVTEMILTADRLKEDVILHRLHWPTEPISQGVVKNYEMNSSSISLKLPPDKIMTYLLSYEINDSI</sequence>
<evidence type="ECO:0000256" key="3">
    <source>
        <dbReference type="ARBA" id="ARBA00009792"/>
    </source>
</evidence>
<organism evidence="13">
    <name type="scientific">Schistosoma haematobium</name>
    <name type="common">Blood fluke</name>
    <dbReference type="NCBI Taxonomy" id="6185"/>
    <lineage>
        <taxon>Eukaryota</taxon>
        <taxon>Metazoa</taxon>
        <taxon>Spiralia</taxon>
        <taxon>Lophotrochozoa</taxon>
        <taxon>Platyhelminthes</taxon>
        <taxon>Trematoda</taxon>
        <taxon>Digenea</taxon>
        <taxon>Strigeidida</taxon>
        <taxon>Schistosomatoidea</taxon>
        <taxon>Schistosomatidae</taxon>
        <taxon>Schistosoma</taxon>
    </lineage>
</organism>
<feature type="domain" description="Glycoside hydrolase family 38 central" evidence="12">
    <location>
        <begin position="370"/>
        <end position="451"/>
    </location>
</feature>
<comment type="similarity">
    <text evidence="3">Belongs to the glycosyl hydrolase 38 family.</text>
</comment>
<dbReference type="InterPro" id="IPR011682">
    <property type="entry name" value="Glyco_hydro_38_C"/>
</dbReference>
<evidence type="ECO:0000259" key="12">
    <source>
        <dbReference type="SMART" id="SM00872"/>
    </source>
</evidence>
<keyword evidence="5" id="KW-0479">Metal-binding</keyword>
<evidence type="ECO:0000256" key="4">
    <source>
        <dbReference type="ARBA" id="ARBA00012752"/>
    </source>
</evidence>
<keyword evidence="7" id="KW-0862">Zinc</keyword>
<evidence type="ECO:0000256" key="11">
    <source>
        <dbReference type="SAM" id="SignalP"/>
    </source>
</evidence>
<reference evidence="13" key="1">
    <citation type="journal article" date="2012" name="Nat. Genet.">
        <title>Whole-genome sequence of Schistosoma haematobium.</title>
        <authorList>
            <person name="Young N.D."/>
            <person name="Jex A.R."/>
            <person name="Li B."/>
            <person name="Liu S."/>
            <person name="Yang L."/>
            <person name="Xiong Z."/>
            <person name="Li Y."/>
            <person name="Cantacessi C."/>
            <person name="Hall R.S."/>
            <person name="Xu X."/>
            <person name="Chen F."/>
            <person name="Wu X."/>
            <person name="Zerlotini A."/>
            <person name="Oliveira G."/>
            <person name="Hofmann A."/>
            <person name="Zhang G."/>
            <person name="Fang X."/>
            <person name="Kang Y."/>
            <person name="Campbell B.E."/>
            <person name="Loukas A."/>
            <person name="Ranganathan S."/>
            <person name="Rollinson D."/>
            <person name="Rinaldi G."/>
            <person name="Brindley P.J."/>
            <person name="Yang H."/>
            <person name="Wang J."/>
            <person name="Wang J."/>
            <person name="Gasser R.B."/>
        </authorList>
    </citation>
    <scope>NUCLEOTIDE SEQUENCE [LARGE SCALE GENOMIC DNA]</scope>
</reference>
<dbReference type="AlphaFoldDB" id="A0A095A3N7"/>
<dbReference type="GO" id="GO:0004559">
    <property type="term" value="F:alpha-mannosidase activity"/>
    <property type="evidence" value="ECO:0007669"/>
    <property type="project" value="UniProtKB-EC"/>
</dbReference>
<dbReference type="InterPro" id="IPR037094">
    <property type="entry name" value="Glyco_hydro_38_cen_sf"/>
</dbReference>
<dbReference type="GO" id="GO:0005764">
    <property type="term" value="C:lysosome"/>
    <property type="evidence" value="ECO:0007669"/>
    <property type="project" value="TreeGrafter"/>
</dbReference>
<dbReference type="InterPro" id="IPR027291">
    <property type="entry name" value="Glyco_hydro_38_N_sf"/>
</dbReference>
<dbReference type="Pfam" id="PF01074">
    <property type="entry name" value="Glyco_hydro_38N"/>
    <property type="match status" value="1"/>
</dbReference>
<keyword evidence="10" id="KW-0326">Glycosidase</keyword>
<dbReference type="Gene3D" id="1.20.1270.50">
    <property type="entry name" value="Glycoside hydrolase family 38, central domain"/>
    <property type="match status" value="2"/>
</dbReference>
<dbReference type="Pfam" id="PF07748">
    <property type="entry name" value="Glyco_hydro_38C"/>
    <property type="match status" value="1"/>
</dbReference>
<evidence type="ECO:0000256" key="1">
    <source>
        <dbReference type="ARBA" id="ARBA00000365"/>
    </source>
</evidence>
<keyword evidence="9" id="KW-0325">Glycoprotein</keyword>
<dbReference type="InterPro" id="IPR015341">
    <property type="entry name" value="Glyco_hydro_38_cen"/>
</dbReference>
<feature type="chain" id="PRO_5012678071" description="alpha-mannosidase" evidence="11">
    <location>
        <begin position="16"/>
        <end position="959"/>
    </location>
</feature>
<dbReference type="InterPro" id="IPR011013">
    <property type="entry name" value="Gal_mutarotase_sf_dom"/>
</dbReference>
<dbReference type="STRING" id="6185.A0A095A3N7"/>
<keyword evidence="8" id="KW-1015">Disulfide bond</keyword>
<comment type="catalytic activity">
    <reaction evidence="1">
        <text>Hydrolysis of terminal, non-reducing alpha-D-mannose residues in alpha-D-mannosides.</text>
        <dbReference type="EC" id="3.2.1.24"/>
    </reaction>
</comment>
<proteinExistence type="inferred from homology"/>
<dbReference type="FunFam" id="1.20.1270.50:FF:000003">
    <property type="entry name" value="Alpha-mannosidase"/>
    <property type="match status" value="1"/>
</dbReference>
<dbReference type="EC" id="3.2.1.24" evidence="4"/>
<dbReference type="SUPFAM" id="SSF88713">
    <property type="entry name" value="Glycoside hydrolase/deacetylase"/>
    <property type="match status" value="1"/>
</dbReference>
<protein>
    <recommendedName>
        <fullName evidence="4">alpha-mannosidase</fullName>
        <ecNumber evidence="4">3.2.1.24</ecNumber>
    </recommendedName>
</protein>
<dbReference type="EMBL" id="KL251894">
    <property type="protein sequence ID" value="KGB41457.1"/>
    <property type="molecule type" value="Genomic_DNA"/>
</dbReference>
<dbReference type="Pfam" id="PF09261">
    <property type="entry name" value="Alpha-mann_mid"/>
    <property type="match status" value="1"/>
</dbReference>
<name>A0A095A3N7_SCHHA</name>
<dbReference type="SMART" id="SM00872">
    <property type="entry name" value="Alpha-mann_mid"/>
    <property type="match status" value="1"/>
</dbReference>
<dbReference type="Gene3D" id="2.70.98.30">
    <property type="entry name" value="Golgi alpha-mannosidase II, domain 4"/>
    <property type="match status" value="1"/>
</dbReference>
<dbReference type="PANTHER" id="PTHR11607">
    <property type="entry name" value="ALPHA-MANNOSIDASE"/>
    <property type="match status" value="1"/>
</dbReference>
<dbReference type="InterPro" id="IPR028995">
    <property type="entry name" value="Glyco_hydro_57/38_cen_sf"/>
</dbReference>
<gene>
    <name evidence="13" type="ORF">MS3_09976</name>
</gene>
<evidence type="ECO:0000256" key="6">
    <source>
        <dbReference type="ARBA" id="ARBA00022801"/>
    </source>
</evidence>
<dbReference type="CDD" id="cd10810">
    <property type="entry name" value="GH38N_AMII_LAM_like"/>
    <property type="match status" value="1"/>
</dbReference>
<dbReference type="GO" id="GO:0006013">
    <property type="term" value="P:mannose metabolic process"/>
    <property type="evidence" value="ECO:0007669"/>
    <property type="project" value="InterPro"/>
</dbReference>
<dbReference type="FunFam" id="1.20.1270.50:FF:000002">
    <property type="entry name" value="Alpha-mannosidase"/>
    <property type="match status" value="1"/>
</dbReference>
<evidence type="ECO:0000256" key="8">
    <source>
        <dbReference type="ARBA" id="ARBA00023157"/>
    </source>
</evidence>
<dbReference type="Gene3D" id="3.20.110.10">
    <property type="entry name" value="Glycoside hydrolase 38, N terminal domain"/>
    <property type="match status" value="1"/>
</dbReference>
<dbReference type="InterPro" id="IPR050843">
    <property type="entry name" value="Glycosyl_Hydrlase_38"/>
</dbReference>
<dbReference type="GO" id="GO:0046872">
    <property type="term" value="F:metal ion binding"/>
    <property type="evidence" value="ECO:0007669"/>
    <property type="project" value="UniProtKB-KW"/>
</dbReference>
<comment type="cofactor">
    <cofactor evidence="2">
        <name>Zn(2+)</name>
        <dbReference type="ChEBI" id="CHEBI:29105"/>
    </cofactor>
</comment>
<dbReference type="SUPFAM" id="SSF74650">
    <property type="entry name" value="Galactose mutarotase-like"/>
    <property type="match status" value="1"/>
</dbReference>
<keyword evidence="11" id="KW-0732">Signal</keyword>
<dbReference type="GO" id="GO:0030246">
    <property type="term" value="F:carbohydrate binding"/>
    <property type="evidence" value="ECO:0007669"/>
    <property type="project" value="InterPro"/>
</dbReference>
<evidence type="ECO:0000256" key="9">
    <source>
        <dbReference type="ARBA" id="ARBA00023180"/>
    </source>
</evidence>
<evidence type="ECO:0000256" key="10">
    <source>
        <dbReference type="ARBA" id="ARBA00023295"/>
    </source>
</evidence>
<dbReference type="InterPro" id="IPR011330">
    <property type="entry name" value="Glyco_hydro/deAcase_b/a-brl"/>
</dbReference>
<dbReference type="FunFam" id="3.20.110.10:FF:000001">
    <property type="entry name" value="Alpha-mannosidase"/>
    <property type="match status" value="1"/>
</dbReference>
<accession>A0A095A3N7</accession>
<feature type="signal peptide" evidence="11">
    <location>
        <begin position="1"/>
        <end position="15"/>
    </location>
</feature>
<evidence type="ECO:0000256" key="5">
    <source>
        <dbReference type="ARBA" id="ARBA00022723"/>
    </source>
</evidence>
<dbReference type="SUPFAM" id="SSF88688">
    <property type="entry name" value="Families 57/38 glycoside transferase middle domain"/>
    <property type="match status" value="1"/>
</dbReference>
<evidence type="ECO:0000256" key="7">
    <source>
        <dbReference type="ARBA" id="ARBA00022833"/>
    </source>
</evidence>
<dbReference type="PANTHER" id="PTHR11607:SF3">
    <property type="entry name" value="LYSOSOMAL ALPHA-MANNOSIDASE"/>
    <property type="match status" value="1"/>
</dbReference>
<keyword evidence="6" id="KW-0378">Hydrolase</keyword>
<evidence type="ECO:0000256" key="2">
    <source>
        <dbReference type="ARBA" id="ARBA00001947"/>
    </source>
</evidence>
<evidence type="ECO:0000313" key="13">
    <source>
        <dbReference type="EMBL" id="KGB41457.1"/>
    </source>
</evidence>
<dbReference type="Gene3D" id="2.60.40.1360">
    <property type="match status" value="1"/>
</dbReference>
<dbReference type="InterPro" id="IPR000602">
    <property type="entry name" value="Glyco_hydro_38_N"/>
</dbReference>